<reference evidence="2 3" key="1">
    <citation type="journal article" date="2018" name="Sci. Rep.">
        <title>Comparative genomics provides insights into the lifestyle and reveals functional heterogeneity of dark septate endophytic fungi.</title>
        <authorList>
            <person name="Knapp D.G."/>
            <person name="Nemeth J.B."/>
            <person name="Barry K."/>
            <person name="Hainaut M."/>
            <person name="Henrissat B."/>
            <person name="Johnson J."/>
            <person name="Kuo A."/>
            <person name="Lim J.H.P."/>
            <person name="Lipzen A."/>
            <person name="Nolan M."/>
            <person name="Ohm R.A."/>
            <person name="Tamas L."/>
            <person name="Grigoriev I.V."/>
            <person name="Spatafora J.W."/>
            <person name="Nagy L.G."/>
            <person name="Kovacs G.M."/>
        </authorList>
    </citation>
    <scope>NUCLEOTIDE SEQUENCE [LARGE SCALE GENOMIC DNA]</scope>
    <source>
        <strain evidence="2 3">DSE2036</strain>
    </source>
</reference>
<feature type="region of interest" description="Disordered" evidence="1">
    <location>
        <begin position="188"/>
        <end position="218"/>
    </location>
</feature>
<accession>A0A2V1EDI6</accession>
<dbReference type="AlphaFoldDB" id="A0A2V1EDI6"/>
<dbReference type="Proteomes" id="UP000244855">
    <property type="component" value="Unassembled WGS sequence"/>
</dbReference>
<protein>
    <submittedName>
        <fullName evidence="2">Uncharacterized protein</fullName>
    </submittedName>
</protein>
<sequence length="299" mass="32495">MASGSKTFAIAAHDDDSDDDYDDANPIPQEKPLRSLNEASNPFLHLYKDYVITPLSCPCPKRLSFPEAILGGDEGMPEATSSPPPKKGTEIRAVWRGREMRVFQSFRVWGLDGPLAGAVHCTLWHSRVLGLSNLEAERRKVAAACSRPEKQGLGRTRNSSGRFTRRRGDGGLERLFLAALQACHVHAWPGAPPQGRPSATSPSRSPQGRLGSREGRKGDVVTFNSVIRHWNRLAQHTAHSTPSEGGSVEKTKKTGGQEGRLSLSSVRSPASSVAAEAHDGGLSARLRWQPRTLQRESGL</sequence>
<feature type="compositionally biased region" description="Polar residues" evidence="1">
    <location>
        <begin position="197"/>
        <end position="206"/>
    </location>
</feature>
<feature type="region of interest" description="Disordered" evidence="1">
    <location>
        <begin position="1"/>
        <end position="34"/>
    </location>
</feature>
<dbReference type="EMBL" id="KZ805300">
    <property type="protein sequence ID" value="PVI08668.1"/>
    <property type="molecule type" value="Genomic_DNA"/>
</dbReference>
<feature type="region of interest" description="Disordered" evidence="1">
    <location>
        <begin position="146"/>
        <end position="167"/>
    </location>
</feature>
<feature type="compositionally biased region" description="Low complexity" evidence="1">
    <location>
        <begin position="260"/>
        <end position="274"/>
    </location>
</feature>
<feature type="region of interest" description="Disordered" evidence="1">
    <location>
        <begin position="234"/>
        <end position="299"/>
    </location>
</feature>
<proteinExistence type="predicted"/>
<evidence type="ECO:0000313" key="2">
    <source>
        <dbReference type="EMBL" id="PVI08668.1"/>
    </source>
</evidence>
<gene>
    <name evidence="2" type="ORF">DM02DRAFT_722852</name>
</gene>
<organism evidence="2 3">
    <name type="scientific">Periconia macrospinosa</name>
    <dbReference type="NCBI Taxonomy" id="97972"/>
    <lineage>
        <taxon>Eukaryota</taxon>
        <taxon>Fungi</taxon>
        <taxon>Dikarya</taxon>
        <taxon>Ascomycota</taxon>
        <taxon>Pezizomycotina</taxon>
        <taxon>Dothideomycetes</taxon>
        <taxon>Pleosporomycetidae</taxon>
        <taxon>Pleosporales</taxon>
        <taxon>Massarineae</taxon>
        <taxon>Periconiaceae</taxon>
        <taxon>Periconia</taxon>
    </lineage>
</organism>
<evidence type="ECO:0000256" key="1">
    <source>
        <dbReference type="SAM" id="MobiDB-lite"/>
    </source>
</evidence>
<keyword evidence="3" id="KW-1185">Reference proteome</keyword>
<evidence type="ECO:0000313" key="3">
    <source>
        <dbReference type="Proteomes" id="UP000244855"/>
    </source>
</evidence>
<name>A0A2V1EDI6_9PLEO</name>